<feature type="region of interest" description="Disordered" evidence="1">
    <location>
        <begin position="1"/>
        <end position="42"/>
    </location>
</feature>
<reference evidence="3" key="1">
    <citation type="submission" date="2022-10" db="EMBL/GenBank/DDBJ databases">
        <title>Fusarium specimens isolated from Avocado Roots.</title>
        <authorList>
            <person name="Stajich J."/>
            <person name="Roper C."/>
            <person name="Heimlech-Rivalta G."/>
        </authorList>
    </citation>
    <scope>NUCLEOTIDE SEQUENCE</scope>
    <source>
        <strain evidence="3">CF00143</strain>
    </source>
</reference>
<accession>A0A9W8PJP5</accession>
<sequence>MATDHEPVTEKPSGSPSSNPPDESTQNAKEEESQAAAKTRPERTANFKDYMRIFSYATKWDFVAYAAGFFASIGAGIVSVSKTHTMSLPDNRIILDPTVDECGLWYGCPQLNVN</sequence>
<keyword evidence="2" id="KW-1133">Transmembrane helix</keyword>
<keyword evidence="4" id="KW-1185">Reference proteome</keyword>
<protein>
    <submittedName>
        <fullName evidence="3">Uncharacterized protein</fullName>
    </submittedName>
</protein>
<organism evidence="3 4">
    <name type="scientific">Fusarium irregulare</name>
    <dbReference type="NCBI Taxonomy" id="2494466"/>
    <lineage>
        <taxon>Eukaryota</taxon>
        <taxon>Fungi</taxon>
        <taxon>Dikarya</taxon>
        <taxon>Ascomycota</taxon>
        <taxon>Pezizomycotina</taxon>
        <taxon>Sordariomycetes</taxon>
        <taxon>Hypocreomycetidae</taxon>
        <taxon>Hypocreales</taxon>
        <taxon>Nectriaceae</taxon>
        <taxon>Fusarium</taxon>
        <taxon>Fusarium incarnatum-equiseti species complex</taxon>
    </lineage>
</organism>
<gene>
    <name evidence="3" type="ORF">NW766_009209</name>
</gene>
<keyword evidence="2" id="KW-0812">Transmembrane</keyword>
<evidence type="ECO:0000256" key="1">
    <source>
        <dbReference type="SAM" id="MobiDB-lite"/>
    </source>
</evidence>
<dbReference type="Proteomes" id="UP001152130">
    <property type="component" value="Unassembled WGS sequence"/>
</dbReference>
<dbReference type="OrthoDB" id="5153907at2759"/>
<dbReference type="AlphaFoldDB" id="A0A9W8PJP5"/>
<proteinExistence type="predicted"/>
<comment type="caution">
    <text evidence="3">The sequence shown here is derived from an EMBL/GenBank/DDBJ whole genome shotgun (WGS) entry which is preliminary data.</text>
</comment>
<evidence type="ECO:0000313" key="4">
    <source>
        <dbReference type="Proteomes" id="UP001152130"/>
    </source>
</evidence>
<keyword evidence="2" id="KW-0472">Membrane</keyword>
<dbReference type="EMBL" id="JAPDHF010000014">
    <property type="protein sequence ID" value="KAJ4009026.1"/>
    <property type="molecule type" value="Genomic_DNA"/>
</dbReference>
<name>A0A9W8PJP5_9HYPO</name>
<feature type="transmembrane region" description="Helical" evidence="2">
    <location>
        <begin position="62"/>
        <end position="80"/>
    </location>
</feature>
<evidence type="ECO:0000313" key="3">
    <source>
        <dbReference type="EMBL" id="KAJ4009026.1"/>
    </source>
</evidence>
<feature type="compositionally biased region" description="Polar residues" evidence="1">
    <location>
        <begin position="12"/>
        <end position="27"/>
    </location>
</feature>
<evidence type="ECO:0000256" key="2">
    <source>
        <dbReference type="SAM" id="Phobius"/>
    </source>
</evidence>